<reference evidence="1 2" key="1">
    <citation type="submission" date="2018-11" db="EMBL/GenBank/DDBJ databases">
        <authorList>
            <consortium name="Pathogen Informatics"/>
        </authorList>
    </citation>
    <scope>NUCLEOTIDE SEQUENCE [LARGE SCALE GENOMIC DNA]</scope>
</reference>
<gene>
    <name evidence="1" type="ORF">WBA_LOCUS2463</name>
</gene>
<name>A0A3P7DXC8_WUCBA</name>
<dbReference type="AlphaFoldDB" id="A0A3P7DXC8"/>
<proteinExistence type="predicted"/>
<dbReference type="InParanoid" id="A0A3P7DXC8"/>
<dbReference type="EMBL" id="UYWW01000679">
    <property type="protein sequence ID" value="VDM09077.1"/>
    <property type="molecule type" value="Genomic_DNA"/>
</dbReference>
<evidence type="ECO:0000313" key="1">
    <source>
        <dbReference type="EMBL" id="VDM09077.1"/>
    </source>
</evidence>
<evidence type="ECO:0000313" key="2">
    <source>
        <dbReference type="Proteomes" id="UP000270924"/>
    </source>
</evidence>
<organism evidence="1 2">
    <name type="scientific">Wuchereria bancrofti</name>
    <dbReference type="NCBI Taxonomy" id="6293"/>
    <lineage>
        <taxon>Eukaryota</taxon>
        <taxon>Metazoa</taxon>
        <taxon>Ecdysozoa</taxon>
        <taxon>Nematoda</taxon>
        <taxon>Chromadorea</taxon>
        <taxon>Rhabditida</taxon>
        <taxon>Spirurina</taxon>
        <taxon>Spiruromorpha</taxon>
        <taxon>Filarioidea</taxon>
        <taxon>Onchocercidae</taxon>
        <taxon>Wuchereria</taxon>
    </lineage>
</organism>
<dbReference type="Proteomes" id="UP000270924">
    <property type="component" value="Unassembled WGS sequence"/>
</dbReference>
<protein>
    <submittedName>
        <fullName evidence="1">Uncharacterized protein</fullName>
    </submittedName>
</protein>
<sequence length="101" mass="11365">MFTIPLALFPDFDLDNLGCNVVITPPILDILTETDLTGSVSHSRMSGRIFLATDFDTAMEDAFIWNKYPISCTSTQRNCITKICLDRIVSRFHTMFGSILI</sequence>
<keyword evidence="2" id="KW-1185">Reference proteome</keyword>
<accession>A0A3P7DXC8</accession>